<evidence type="ECO:0000313" key="3">
    <source>
        <dbReference type="EMBL" id="CAH7690515.1"/>
    </source>
</evidence>
<comment type="caution">
    <text evidence="3">The sequence shown here is derived from an EMBL/GenBank/DDBJ whole genome shotgun (WGS) entry which is preliminary data.</text>
</comment>
<keyword evidence="2" id="KW-0732">Signal</keyword>
<evidence type="ECO:0000256" key="2">
    <source>
        <dbReference type="SAM" id="SignalP"/>
    </source>
</evidence>
<sequence length="571" mass="66948">MAATFRPNRKNFCFLILQLALCCLIVEAGFIEKIFRGKAETSELESQVKEPLLSETRSDSLGQQTGGKLEKLPPSKGYLVDEFGQPLAKYVRKENLDDTFEEVTRKYFNQVSTSSKNPIEPSKLMVEIKQIVEKVKQNRFIRIEKTDQDENREKLDIILSKRLKEASNKYTGMMDLSGKNRRIEKDKASYYDEIREALNDKELEDMADSERNRETPKELLKDIETIQSATKYILEQKIVQSIDIPKTLEALGEHFYDEAWFQKNIFERSRREEDFDPVFSSIDIKDYIIKHPSLKQHRVILEALDNNKIRTSILKLLLSYSELMVSRYSDKISVTAKDNIQNILNVLKDGLSLGNNVWKVAFSGAVFNKAHYNSRMIYHIILYHAYSFNNPQEGSNMIDISKKIQCFKHVFRIQQGVINFFRTKKFMGFELKFDSEYKNYMEDISKMRLENRGTETTTVDSFKNLKSKVSEAKFDKSILAANLLEWQRSIHRSRWWTLENLEREKPNVYDQKTVKHTDDNFQWETSVIIQLTNLYNKSYYRNADLSLETLISDWLKEVKGEITVPKKKKNT</sequence>
<dbReference type="AlphaFoldDB" id="A0AAV0BUR7"/>
<keyword evidence="4" id="KW-1185">Reference proteome</keyword>
<gene>
    <name evidence="3" type="ORF">PPACK8108_LOCUS25885</name>
</gene>
<feature type="chain" id="PRO_5043740181" evidence="2">
    <location>
        <begin position="29"/>
        <end position="571"/>
    </location>
</feature>
<dbReference type="EMBL" id="CALTRL010006310">
    <property type="protein sequence ID" value="CAH7690515.1"/>
    <property type="molecule type" value="Genomic_DNA"/>
</dbReference>
<feature type="region of interest" description="Disordered" evidence="1">
    <location>
        <begin position="46"/>
        <end position="68"/>
    </location>
</feature>
<protein>
    <submittedName>
        <fullName evidence="3">Expressed protein</fullName>
    </submittedName>
</protein>
<accession>A0AAV0BUR7</accession>
<reference evidence="3" key="1">
    <citation type="submission" date="2022-06" db="EMBL/GenBank/DDBJ databases">
        <authorList>
            <consortium name="SYNGENTA / RWTH Aachen University"/>
        </authorList>
    </citation>
    <scope>NUCLEOTIDE SEQUENCE</scope>
</reference>
<dbReference type="Proteomes" id="UP001153365">
    <property type="component" value="Unassembled WGS sequence"/>
</dbReference>
<evidence type="ECO:0000313" key="4">
    <source>
        <dbReference type="Proteomes" id="UP001153365"/>
    </source>
</evidence>
<evidence type="ECO:0000256" key="1">
    <source>
        <dbReference type="SAM" id="MobiDB-lite"/>
    </source>
</evidence>
<organism evidence="3 4">
    <name type="scientific">Phakopsora pachyrhizi</name>
    <name type="common">Asian soybean rust disease fungus</name>
    <dbReference type="NCBI Taxonomy" id="170000"/>
    <lineage>
        <taxon>Eukaryota</taxon>
        <taxon>Fungi</taxon>
        <taxon>Dikarya</taxon>
        <taxon>Basidiomycota</taxon>
        <taxon>Pucciniomycotina</taxon>
        <taxon>Pucciniomycetes</taxon>
        <taxon>Pucciniales</taxon>
        <taxon>Phakopsoraceae</taxon>
        <taxon>Phakopsora</taxon>
    </lineage>
</organism>
<feature type="signal peptide" evidence="2">
    <location>
        <begin position="1"/>
        <end position="28"/>
    </location>
</feature>
<name>A0AAV0BUR7_PHAPC</name>
<proteinExistence type="predicted"/>